<dbReference type="PROSITE" id="PS00018">
    <property type="entry name" value="EF_HAND_1"/>
    <property type="match status" value="4"/>
</dbReference>
<evidence type="ECO:0000256" key="2">
    <source>
        <dbReference type="ARBA" id="ARBA00022707"/>
    </source>
</evidence>
<protein>
    <recommendedName>
        <fullName evidence="8">EF-hand domain-containing protein</fullName>
    </recommendedName>
</protein>
<keyword evidence="2" id="KW-0519">Myristate</keyword>
<evidence type="ECO:0000256" key="5">
    <source>
        <dbReference type="ARBA" id="ARBA00022837"/>
    </source>
</evidence>
<dbReference type="PROSITE" id="PS50222">
    <property type="entry name" value="EF_HAND_2"/>
    <property type="match status" value="7"/>
</dbReference>
<evidence type="ECO:0000313" key="10">
    <source>
        <dbReference type="Proteomes" id="UP000580250"/>
    </source>
</evidence>
<dbReference type="InterPro" id="IPR028846">
    <property type="entry name" value="Recoverin"/>
</dbReference>
<keyword evidence="6" id="KW-0449">Lipoprotein</keyword>
<dbReference type="InterPro" id="IPR018247">
    <property type="entry name" value="EF_Hand_1_Ca_BS"/>
</dbReference>
<sequence>MNYLIFNILFSFIFIIFLKNSVAFEKLYSEDIFGLCNYKENSECLNSLFNLTDSNSNGRISFWEFINTFIITHQLSSAHISRAYKSKELQNYFDLADKDKNGYLDEVEFQEGIIEHKDPSSIYKIYFEIIDEDGNAKIDYEEMVDIFAAKEDMSYQERNNLVNDKTMKELFDKKDKNKDGVIDIEEYIFESDFNEINLTTEKPKTTQQLIKLRKEQNYPNIEEFNGKTDEIKYFEEKMKILSESSTDLNNNNKEDKLPVIFELFTKKPEIIKKTENIKIIKDQNIKKEPSLTTTTTETIIDDHILNWIYFGGEIKTTSPPQPTPTTSTFISSNKNSLLQLELSFLWEDGNFDEKLSFDEFISFMANLLNLNGEAKKELFNSYALKLFFNIMDVNNDNQLTLNEFKSALFEKHQTTKTTILQEIFNVLDLNKDGKWEFTEFTDLLIIFFEAEKIEGLREYLLNDEEFKEYFLKGDKNGDGYFTFNELVNK</sequence>
<keyword evidence="4" id="KW-0677">Repeat</keyword>
<keyword evidence="7" id="KW-0732">Signal</keyword>
<dbReference type="Gene3D" id="1.10.238.10">
    <property type="entry name" value="EF-hand"/>
    <property type="match status" value="3"/>
</dbReference>
<accession>A0A6V7VSJ7</accession>
<evidence type="ECO:0000313" key="9">
    <source>
        <dbReference type="EMBL" id="CAD2177514.1"/>
    </source>
</evidence>
<feature type="domain" description="EF-hand" evidence="8">
    <location>
        <begin position="84"/>
        <end position="119"/>
    </location>
</feature>
<comment type="similarity">
    <text evidence="1">Belongs to the recoverin family.</text>
</comment>
<keyword evidence="3" id="KW-0479">Metal-binding</keyword>
<feature type="signal peptide" evidence="7">
    <location>
        <begin position="1"/>
        <end position="23"/>
    </location>
</feature>
<keyword evidence="5" id="KW-0106">Calcium</keyword>
<dbReference type="GO" id="GO:0005509">
    <property type="term" value="F:calcium ion binding"/>
    <property type="evidence" value="ECO:0007669"/>
    <property type="project" value="InterPro"/>
</dbReference>
<dbReference type="OrthoDB" id="428774at2759"/>
<evidence type="ECO:0000256" key="6">
    <source>
        <dbReference type="ARBA" id="ARBA00023288"/>
    </source>
</evidence>
<comment type="caution">
    <text evidence="9">The sequence shown here is derived from an EMBL/GenBank/DDBJ whole genome shotgun (WGS) entry which is preliminary data.</text>
</comment>
<evidence type="ECO:0000256" key="3">
    <source>
        <dbReference type="ARBA" id="ARBA00022723"/>
    </source>
</evidence>
<dbReference type="Pfam" id="PF13499">
    <property type="entry name" value="EF-hand_7"/>
    <property type="match status" value="2"/>
</dbReference>
<feature type="chain" id="PRO_5028346981" description="EF-hand domain-containing protein" evidence="7">
    <location>
        <begin position="24"/>
        <end position="489"/>
    </location>
</feature>
<feature type="domain" description="EF-hand" evidence="8">
    <location>
        <begin position="120"/>
        <end position="153"/>
    </location>
</feature>
<proteinExistence type="inferred from homology"/>
<dbReference type="SUPFAM" id="SSF47473">
    <property type="entry name" value="EF-hand"/>
    <property type="match status" value="2"/>
</dbReference>
<feature type="domain" description="EF-hand" evidence="8">
    <location>
        <begin position="40"/>
        <end position="75"/>
    </location>
</feature>
<gene>
    <name evidence="9" type="ORF">MENT_LOCUS29391</name>
</gene>
<feature type="domain" description="EF-hand" evidence="8">
    <location>
        <begin position="162"/>
        <end position="197"/>
    </location>
</feature>
<feature type="domain" description="EF-hand" evidence="8">
    <location>
        <begin position="461"/>
        <end position="489"/>
    </location>
</feature>
<evidence type="ECO:0000256" key="7">
    <source>
        <dbReference type="SAM" id="SignalP"/>
    </source>
</evidence>
<dbReference type="AlphaFoldDB" id="A0A6V7VSJ7"/>
<dbReference type="InterPro" id="IPR002048">
    <property type="entry name" value="EF_hand_dom"/>
</dbReference>
<feature type="domain" description="EF-hand" evidence="8">
    <location>
        <begin position="384"/>
        <end position="414"/>
    </location>
</feature>
<name>A0A6V7VSJ7_MELEN</name>
<dbReference type="EMBL" id="CAJEWN010000299">
    <property type="protein sequence ID" value="CAD2177514.1"/>
    <property type="molecule type" value="Genomic_DNA"/>
</dbReference>
<dbReference type="CDD" id="cd00051">
    <property type="entry name" value="EFh"/>
    <property type="match status" value="2"/>
</dbReference>
<evidence type="ECO:0000256" key="1">
    <source>
        <dbReference type="ARBA" id="ARBA00006049"/>
    </source>
</evidence>
<evidence type="ECO:0000256" key="4">
    <source>
        <dbReference type="ARBA" id="ARBA00022737"/>
    </source>
</evidence>
<dbReference type="InterPro" id="IPR011992">
    <property type="entry name" value="EF-hand-dom_pair"/>
</dbReference>
<dbReference type="SMART" id="SM00054">
    <property type="entry name" value="EFh"/>
    <property type="match status" value="8"/>
</dbReference>
<dbReference type="PANTHER" id="PTHR23055">
    <property type="entry name" value="CALCIUM BINDING PROTEINS"/>
    <property type="match status" value="1"/>
</dbReference>
<dbReference type="Pfam" id="PF13202">
    <property type="entry name" value="EF-hand_5"/>
    <property type="match status" value="1"/>
</dbReference>
<dbReference type="Proteomes" id="UP000580250">
    <property type="component" value="Unassembled WGS sequence"/>
</dbReference>
<organism evidence="9 10">
    <name type="scientific">Meloidogyne enterolobii</name>
    <name type="common">Root-knot nematode worm</name>
    <name type="synonym">Meloidogyne mayaguensis</name>
    <dbReference type="NCBI Taxonomy" id="390850"/>
    <lineage>
        <taxon>Eukaryota</taxon>
        <taxon>Metazoa</taxon>
        <taxon>Ecdysozoa</taxon>
        <taxon>Nematoda</taxon>
        <taxon>Chromadorea</taxon>
        <taxon>Rhabditida</taxon>
        <taxon>Tylenchina</taxon>
        <taxon>Tylenchomorpha</taxon>
        <taxon>Tylenchoidea</taxon>
        <taxon>Meloidogynidae</taxon>
        <taxon>Meloidogyninae</taxon>
        <taxon>Meloidogyne</taxon>
    </lineage>
</organism>
<dbReference type="PANTHER" id="PTHR23055:SF178">
    <property type="entry name" value="NEUROCALCIN HOMOLOG"/>
    <property type="match status" value="1"/>
</dbReference>
<reference evidence="9 10" key="1">
    <citation type="submission" date="2020-08" db="EMBL/GenBank/DDBJ databases">
        <authorList>
            <person name="Koutsovoulos G."/>
            <person name="Danchin GJ E."/>
        </authorList>
    </citation>
    <scope>NUCLEOTIDE SEQUENCE [LARGE SCALE GENOMIC DNA]</scope>
</reference>
<feature type="domain" description="EF-hand" evidence="8">
    <location>
        <begin position="415"/>
        <end position="450"/>
    </location>
</feature>
<evidence type="ECO:0000259" key="8">
    <source>
        <dbReference type="PROSITE" id="PS50222"/>
    </source>
</evidence>